<dbReference type="Proteomes" id="UP001186974">
    <property type="component" value="Unassembled WGS sequence"/>
</dbReference>
<evidence type="ECO:0000313" key="2">
    <source>
        <dbReference type="Proteomes" id="UP001186974"/>
    </source>
</evidence>
<accession>A0ACC3DTG1</accession>
<evidence type="ECO:0000313" key="1">
    <source>
        <dbReference type="EMBL" id="KAK3079991.1"/>
    </source>
</evidence>
<keyword evidence="2" id="KW-1185">Reference proteome</keyword>
<sequence>AGDPAPSNQPGPAATSTKPSSGSAGMGVGLYAIILIGGIAAFGAYQYLQSNSNKQ</sequence>
<organism evidence="1 2">
    <name type="scientific">Coniosporium uncinatum</name>
    <dbReference type="NCBI Taxonomy" id="93489"/>
    <lineage>
        <taxon>Eukaryota</taxon>
        <taxon>Fungi</taxon>
        <taxon>Dikarya</taxon>
        <taxon>Ascomycota</taxon>
        <taxon>Pezizomycotina</taxon>
        <taxon>Dothideomycetes</taxon>
        <taxon>Dothideomycetes incertae sedis</taxon>
        <taxon>Coniosporium</taxon>
    </lineage>
</organism>
<dbReference type="EMBL" id="JAWDJW010000806">
    <property type="protein sequence ID" value="KAK3079991.1"/>
    <property type="molecule type" value="Genomic_DNA"/>
</dbReference>
<comment type="caution">
    <text evidence="1">The sequence shown here is derived from an EMBL/GenBank/DDBJ whole genome shotgun (WGS) entry which is preliminary data.</text>
</comment>
<protein>
    <submittedName>
        <fullName evidence="1">Uncharacterized protein</fullName>
    </submittedName>
</protein>
<proteinExistence type="predicted"/>
<gene>
    <name evidence="1" type="ORF">LTS18_003420</name>
</gene>
<reference evidence="1" key="1">
    <citation type="submission" date="2024-09" db="EMBL/GenBank/DDBJ databases">
        <title>Black Yeasts Isolated from many extreme environments.</title>
        <authorList>
            <person name="Coleine C."/>
            <person name="Stajich J.E."/>
            <person name="Selbmann L."/>
        </authorList>
    </citation>
    <scope>NUCLEOTIDE SEQUENCE</scope>
    <source>
        <strain evidence="1">CCFEE 5737</strain>
    </source>
</reference>
<feature type="non-terminal residue" evidence="1">
    <location>
        <position position="1"/>
    </location>
</feature>
<name>A0ACC3DTG1_9PEZI</name>